<name>A0ABQ8V8T7_9AGAR</name>
<comment type="caution">
    <text evidence="1">The sequence shown here is derived from an EMBL/GenBank/DDBJ whole genome shotgun (WGS) entry which is preliminary data.</text>
</comment>
<protein>
    <submittedName>
        <fullName evidence="1">Uncharacterized protein</fullName>
    </submittedName>
</protein>
<proteinExistence type="predicted"/>
<organism evidence="1 2">
    <name type="scientific">Lentinula lateritia</name>
    <dbReference type="NCBI Taxonomy" id="40482"/>
    <lineage>
        <taxon>Eukaryota</taxon>
        <taxon>Fungi</taxon>
        <taxon>Dikarya</taxon>
        <taxon>Basidiomycota</taxon>
        <taxon>Agaricomycotina</taxon>
        <taxon>Agaricomycetes</taxon>
        <taxon>Agaricomycetidae</taxon>
        <taxon>Agaricales</taxon>
        <taxon>Marasmiineae</taxon>
        <taxon>Omphalotaceae</taxon>
        <taxon>Lentinula</taxon>
    </lineage>
</organism>
<sequence>MASLRRSVFLVAGSLSSMCIQISNDSSGLHEHRLLSQNLQSTNLGVGGFHITFGHFCHSAVGIECGSSSKIGIITNQRNRASK</sequence>
<evidence type="ECO:0000313" key="2">
    <source>
        <dbReference type="Proteomes" id="UP001150217"/>
    </source>
</evidence>
<dbReference type="Proteomes" id="UP001150217">
    <property type="component" value="Unassembled WGS sequence"/>
</dbReference>
<gene>
    <name evidence="1" type="ORF">C8R41DRAFT_842148</name>
</gene>
<dbReference type="EMBL" id="JANVFT010000060">
    <property type="protein sequence ID" value="KAJ4480755.1"/>
    <property type="molecule type" value="Genomic_DNA"/>
</dbReference>
<evidence type="ECO:0000313" key="1">
    <source>
        <dbReference type="EMBL" id="KAJ4480755.1"/>
    </source>
</evidence>
<keyword evidence="2" id="KW-1185">Reference proteome</keyword>
<accession>A0ABQ8V8T7</accession>
<reference evidence="1" key="1">
    <citation type="submission" date="2022-08" db="EMBL/GenBank/DDBJ databases">
        <title>A Global Phylogenomic Analysis of the Shiitake Genus Lentinula.</title>
        <authorList>
            <consortium name="DOE Joint Genome Institute"/>
            <person name="Sierra-Patev S."/>
            <person name="Min B."/>
            <person name="Naranjo-Ortiz M."/>
            <person name="Looney B."/>
            <person name="Konkel Z."/>
            <person name="Slot J.C."/>
            <person name="Sakamoto Y."/>
            <person name="Steenwyk J.L."/>
            <person name="Rokas A."/>
            <person name="Carro J."/>
            <person name="Camarero S."/>
            <person name="Ferreira P."/>
            <person name="Molpeceres G."/>
            <person name="Ruiz-Duenas F.J."/>
            <person name="Serrano A."/>
            <person name="Henrissat B."/>
            <person name="Drula E."/>
            <person name="Hughes K.W."/>
            <person name="Mata J.L."/>
            <person name="Ishikawa N.K."/>
            <person name="Vargas-Isla R."/>
            <person name="Ushijima S."/>
            <person name="Smith C.A."/>
            <person name="Ahrendt S."/>
            <person name="Andreopoulos W."/>
            <person name="He G."/>
            <person name="Labutti K."/>
            <person name="Lipzen A."/>
            <person name="Ng V."/>
            <person name="Riley R."/>
            <person name="Sandor L."/>
            <person name="Barry K."/>
            <person name="Martinez A.T."/>
            <person name="Xiao Y."/>
            <person name="Gibbons J.G."/>
            <person name="Terashima K."/>
            <person name="Grigoriev I.V."/>
            <person name="Hibbett D.S."/>
        </authorList>
    </citation>
    <scope>NUCLEOTIDE SEQUENCE</scope>
    <source>
        <strain evidence="1">RHP3577 ss4</strain>
    </source>
</reference>